<evidence type="ECO:0000313" key="3">
    <source>
        <dbReference type="RefSeq" id="XP_010257130.1"/>
    </source>
</evidence>
<dbReference type="InParanoid" id="A0A1U7ZS96"/>
<dbReference type="OrthoDB" id="153872at2759"/>
<sequence length="153" mass="17471">MGRYNSFLRSPKKEERQVPNTAAAGSSESKAIHSSVTAKRGCNIMDKLEEIFGAEENDELALAGQNYSNFEWNFMEFGDGQLKEEYEDVDMEVDCKEKKVTDDVLEDQNRYSSFLRRETLGFGFGEDEENPITLNLSLNYQEVLEAWSDRGSL</sequence>
<dbReference type="KEGG" id="nnu:104597359"/>
<evidence type="ECO:0000256" key="1">
    <source>
        <dbReference type="SAM" id="MobiDB-lite"/>
    </source>
</evidence>
<dbReference type="OMA" id="HMLANDW"/>
<feature type="region of interest" description="Disordered" evidence="1">
    <location>
        <begin position="1"/>
        <end position="30"/>
    </location>
</feature>
<dbReference type="AlphaFoldDB" id="A0A1U7ZS96"/>
<protein>
    <submittedName>
        <fullName evidence="3">Uncharacterized protein LOC104597359</fullName>
    </submittedName>
</protein>
<feature type="compositionally biased region" description="Polar residues" evidence="1">
    <location>
        <begin position="18"/>
        <end position="30"/>
    </location>
</feature>
<evidence type="ECO:0000313" key="2">
    <source>
        <dbReference type="Proteomes" id="UP000189703"/>
    </source>
</evidence>
<name>A0A1U7ZS96_NELNU</name>
<reference evidence="3" key="1">
    <citation type="submission" date="2025-08" db="UniProtKB">
        <authorList>
            <consortium name="RefSeq"/>
        </authorList>
    </citation>
    <scope>IDENTIFICATION</scope>
</reference>
<organism evidence="2 3">
    <name type="scientific">Nelumbo nucifera</name>
    <name type="common">Sacred lotus</name>
    <dbReference type="NCBI Taxonomy" id="4432"/>
    <lineage>
        <taxon>Eukaryota</taxon>
        <taxon>Viridiplantae</taxon>
        <taxon>Streptophyta</taxon>
        <taxon>Embryophyta</taxon>
        <taxon>Tracheophyta</taxon>
        <taxon>Spermatophyta</taxon>
        <taxon>Magnoliopsida</taxon>
        <taxon>Proteales</taxon>
        <taxon>Nelumbonaceae</taxon>
        <taxon>Nelumbo</taxon>
    </lineage>
</organism>
<dbReference type="FunCoup" id="A0A1U7ZS96">
    <property type="interactions" value="30"/>
</dbReference>
<proteinExistence type="predicted"/>
<accession>A0A1U7ZS96</accession>
<dbReference type="GO" id="GO:0005634">
    <property type="term" value="C:nucleus"/>
    <property type="evidence" value="ECO:0000318"/>
    <property type="project" value="GO_Central"/>
</dbReference>
<dbReference type="GO" id="GO:0006355">
    <property type="term" value="P:regulation of DNA-templated transcription"/>
    <property type="evidence" value="ECO:0000318"/>
    <property type="project" value="GO_Central"/>
</dbReference>
<dbReference type="RefSeq" id="XP_010257130.1">
    <property type="nucleotide sequence ID" value="XM_010258828.1"/>
</dbReference>
<dbReference type="Proteomes" id="UP000189703">
    <property type="component" value="Unplaced"/>
</dbReference>
<gene>
    <name evidence="3" type="primary">LOC104597359</name>
</gene>
<dbReference type="GeneID" id="104597359"/>
<keyword evidence="2" id="KW-1185">Reference proteome</keyword>